<evidence type="ECO:0000256" key="8">
    <source>
        <dbReference type="ARBA" id="ARBA00054468"/>
    </source>
</evidence>
<dbReference type="GO" id="GO:0005770">
    <property type="term" value="C:late endosome"/>
    <property type="evidence" value="ECO:0007669"/>
    <property type="project" value="TreeGrafter"/>
</dbReference>
<dbReference type="Pfam" id="PF00787">
    <property type="entry name" value="PX"/>
    <property type="match status" value="1"/>
</dbReference>
<dbReference type="GO" id="GO:0003779">
    <property type="term" value="F:actin binding"/>
    <property type="evidence" value="ECO:0007669"/>
    <property type="project" value="UniProtKB-KW"/>
</dbReference>
<dbReference type="InterPro" id="IPR003124">
    <property type="entry name" value="WH2_dom"/>
</dbReference>
<feature type="compositionally biased region" description="Basic residues" evidence="11">
    <location>
        <begin position="563"/>
        <end position="574"/>
    </location>
</feature>
<feature type="domain" description="Protein kinase" evidence="12">
    <location>
        <begin position="194"/>
        <end position="531"/>
    </location>
</feature>
<evidence type="ECO:0000256" key="10">
    <source>
        <dbReference type="ARBA" id="ARBA00076739"/>
    </source>
</evidence>
<dbReference type="FunFam" id="3.30.1520.10:FF:000010">
    <property type="entry name" value="PX domain-containing protein kinase-like protein isoform X6"/>
    <property type="match status" value="1"/>
</dbReference>
<dbReference type="PANTHER" id="PTHR22999:SF40">
    <property type="entry name" value="PX DOMAIN-CONTAINING PROTEIN KINASE-LIKE PROTEIN"/>
    <property type="match status" value="1"/>
</dbReference>
<dbReference type="CDD" id="cd22062">
    <property type="entry name" value="WH2_DdVASP-like"/>
    <property type="match status" value="1"/>
</dbReference>
<evidence type="ECO:0000256" key="2">
    <source>
        <dbReference type="ARBA" id="ARBA00004496"/>
    </source>
</evidence>
<dbReference type="GO" id="GO:0004672">
    <property type="term" value="F:protein kinase activity"/>
    <property type="evidence" value="ECO:0007669"/>
    <property type="project" value="InterPro"/>
</dbReference>
<keyword evidence="5" id="KW-0472">Membrane</keyword>
<dbReference type="GO" id="GO:0034451">
    <property type="term" value="C:centriolar satellite"/>
    <property type="evidence" value="ECO:0007669"/>
    <property type="project" value="Ensembl"/>
</dbReference>
<dbReference type="InterPro" id="IPR036871">
    <property type="entry name" value="PX_dom_sf"/>
</dbReference>
<feature type="region of interest" description="Disordered" evidence="11">
    <location>
        <begin position="563"/>
        <end position="677"/>
    </location>
</feature>
<feature type="compositionally biased region" description="Gly residues" evidence="11">
    <location>
        <begin position="50"/>
        <end position="60"/>
    </location>
</feature>
<dbReference type="InterPro" id="IPR000719">
    <property type="entry name" value="Prot_kinase_dom"/>
</dbReference>
<dbReference type="AlphaFoldDB" id="A0A8I3XC14"/>
<name>A0A8I3XC14_CALJA</name>
<evidence type="ECO:0000256" key="7">
    <source>
        <dbReference type="ARBA" id="ARBA00038349"/>
    </source>
</evidence>
<dbReference type="Gene3D" id="3.30.1520.10">
    <property type="entry name" value="Phox-like domain"/>
    <property type="match status" value="1"/>
</dbReference>
<keyword evidence="6" id="KW-0009">Actin-binding</keyword>
<protein>
    <recommendedName>
        <fullName evidence="9">PX domain-containing protein kinase-like protein</fullName>
    </recommendedName>
    <alternativeName>
        <fullName evidence="10">Modulator of Na,K-ATPase</fullName>
    </alternativeName>
</protein>
<dbReference type="Proteomes" id="UP000008225">
    <property type="component" value="Chromosome 15"/>
</dbReference>
<evidence type="ECO:0000256" key="6">
    <source>
        <dbReference type="ARBA" id="ARBA00023203"/>
    </source>
</evidence>
<dbReference type="PROSITE" id="PS50195">
    <property type="entry name" value="PX"/>
    <property type="match status" value="1"/>
</dbReference>
<evidence type="ECO:0000259" key="13">
    <source>
        <dbReference type="PROSITE" id="PS50195"/>
    </source>
</evidence>
<dbReference type="GO" id="GO:0006622">
    <property type="term" value="P:protein targeting to lysosome"/>
    <property type="evidence" value="ECO:0007669"/>
    <property type="project" value="TreeGrafter"/>
</dbReference>
<feature type="region of interest" description="Disordered" evidence="11">
    <location>
        <begin position="47"/>
        <end position="70"/>
    </location>
</feature>
<feature type="compositionally biased region" description="Basic and acidic residues" evidence="11">
    <location>
        <begin position="691"/>
        <end position="704"/>
    </location>
</feature>
<evidence type="ECO:0000256" key="1">
    <source>
        <dbReference type="ARBA" id="ARBA00004202"/>
    </source>
</evidence>
<comment type="function">
    <text evidence="8">Binds to and modulates brain Na,K-ATPase subunits ATP1B1 and ATP1B3 and may thereby participate in the regulation of electrical excitability and synaptic transmission. May not display kinase activity.</text>
</comment>
<accession>A0A8I3XC14</accession>
<dbReference type="GO" id="GO:0005829">
    <property type="term" value="C:cytosol"/>
    <property type="evidence" value="ECO:0007669"/>
    <property type="project" value="Ensembl"/>
</dbReference>
<feature type="domain" description="PX" evidence="13">
    <location>
        <begin position="120"/>
        <end position="232"/>
    </location>
</feature>
<evidence type="ECO:0000313" key="15">
    <source>
        <dbReference type="Ensembl" id="ENSCJAP00000091810.1"/>
    </source>
</evidence>
<dbReference type="InterPro" id="IPR001683">
    <property type="entry name" value="PX_dom"/>
</dbReference>
<keyword evidence="16" id="KW-1185">Reference proteome</keyword>
<dbReference type="FunFam" id="1.10.510.10:FF:000830">
    <property type="entry name" value="PX domain-containing serine/threonine kinase"/>
    <property type="match status" value="1"/>
</dbReference>
<evidence type="ECO:0000256" key="11">
    <source>
        <dbReference type="SAM" id="MobiDB-lite"/>
    </source>
</evidence>
<dbReference type="GO" id="GO:0005524">
    <property type="term" value="F:ATP binding"/>
    <property type="evidence" value="ECO:0007669"/>
    <property type="project" value="InterPro"/>
</dbReference>
<evidence type="ECO:0000313" key="16">
    <source>
        <dbReference type="Proteomes" id="UP000008225"/>
    </source>
</evidence>
<dbReference type="Gene3D" id="1.10.510.10">
    <property type="entry name" value="Transferase(Phosphotransferase) domain 1"/>
    <property type="match status" value="1"/>
</dbReference>
<dbReference type="GO" id="GO:0045022">
    <property type="term" value="P:early endosome to late endosome transport"/>
    <property type="evidence" value="ECO:0007669"/>
    <property type="project" value="TreeGrafter"/>
</dbReference>
<evidence type="ECO:0000256" key="3">
    <source>
        <dbReference type="ARBA" id="ARBA00022475"/>
    </source>
</evidence>
<dbReference type="GO" id="GO:0006954">
    <property type="term" value="P:inflammatory response"/>
    <property type="evidence" value="ECO:0007669"/>
    <property type="project" value="Ensembl"/>
</dbReference>
<reference evidence="15" key="3">
    <citation type="submission" date="2025-09" db="UniProtKB">
        <authorList>
            <consortium name="Ensembl"/>
        </authorList>
    </citation>
    <scope>IDENTIFICATION</scope>
</reference>
<feature type="compositionally biased region" description="Low complexity" evidence="11">
    <location>
        <begin position="609"/>
        <end position="639"/>
    </location>
</feature>
<comment type="similarity">
    <text evidence="7">Belongs to the protein kinase superfamily.</text>
</comment>
<feature type="domain" description="WH2" evidence="14">
    <location>
        <begin position="674"/>
        <end position="693"/>
    </location>
</feature>
<dbReference type="GO" id="GO:0050804">
    <property type="term" value="P:modulation of chemical synaptic transmission"/>
    <property type="evidence" value="ECO:0007669"/>
    <property type="project" value="Ensembl"/>
</dbReference>
<dbReference type="CDD" id="cd06871">
    <property type="entry name" value="PX_MONaKA"/>
    <property type="match status" value="1"/>
</dbReference>
<gene>
    <name evidence="15" type="primary">PXK</name>
</gene>
<dbReference type="GeneTree" id="ENSGT00390000017669"/>
<feature type="compositionally biased region" description="Pro residues" evidence="11">
    <location>
        <begin position="640"/>
        <end position="656"/>
    </location>
</feature>
<dbReference type="PANTHER" id="PTHR22999">
    <property type="entry name" value="PX SERINE/THREONINE KINASE PXK"/>
    <property type="match status" value="1"/>
</dbReference>
<evidence type="ECO:0000259" key="14">
    <source>
        <dbReference type="PROSITE" id="PS51082"/>
    </source>
</evidence>
<sequence length="704" mass="77964">MPGAKGTESAVRLRGAGRRRLLAAVRRMRGPEGGSAGGPRVVSARSALGLRGGGGSGTGGARTPRARQSVGRRVLTAAALEPGGRRESALRVPASRPWAAAAGRPGMAFMEKPPAGKVLLDDTVPLTAAIEASQSLQSHTEYIIRVQRGISVENSWQIVRRYSDFDLLNNSLQIAGLSLPLPPKKLIGNMDREFIAERQKGLQNYLNVITTNHILSNCELVKKFLDPNNYSANYTEIALQQVSMFFRSEPKWEVVEPLKDIGWRIRKKYFLMKIKNQPKERLVLSWADLGPDKYLSDKDFQCLIKLLPSCLHPYIYRVTFATANESSTLLIRMFNEKGTLKDLIYKAKPKDPFLKKYCNPKKIQGLELQQIKTYGRQILEVLKFLHDKGFPYGHLHASNVMLDGDTCRLLDLENSLLGLPSFYRSYFSQFRKINTLESVDVHCFGHLLYEMTYGRPPDSVPVDSFPPAPSMAVVAVLESTLSCEACKNGMPTVSRLLQMPLFSDVLLTTSEKPQFKTTEIIYRNSLFRPWLLAVLTIPTKLKEALRIAKECIEKRLIEEQKQIHQHRRLTRAQSHHGSEEERKKRKILARKKSKRSALENSEEHSAKYSNSNNSAGSGASSPLTSPSSPTPPSTSGISALPPPPPPLPPPAAPLPPASTEAPAQLSPQAENGVSRGALLSSIQNFQKGTLRKAETCDHSAPKIG</sequence>
<organism evidence="15 16">
    <name type="scientific">Callithrix jacchus</name>
    <name type="common">White-tufted-ear marmoset</name>
    <name type="synonym">Simia Jacchus</name>
    <dbReference type="NCBI Taxonomy" id="9483"/>
    <lineage>
        <taxon>Eukaryota</taxon>
        <taxon>Metazoa</taxon>
        <taxon>Chordata</taxon>
        <taxon>Craniata</taxon>
        <taxon>Vertebrata</taxon>
        <taxon>Euteleostomi</taxon>
        <taxon>Mammalia</taxon>
        <taxon>Eutheria</taxon>
        <taxon>Euarchontoglires</taxon>
        <taxon>Primates</taxon>
        <taxon>Haplorrhini</taxon>
        <taxon>Platyrrhini</taxon>
        <taxon>Cebidae</taxon>
        <taxon>Callitrichinae</taxon>
        <taxon>Callithrix</taxon>
        <taxon>Callithrix</taxon>
    </lineage>
</organism>
<evidence type="ECO:0000259" key="12">
    <source>
        <dbReference type="PROSITE" id="PS50011"/>
    </source>
</evidence>
<dbReference type="InterPro" id="IPR051837">
    <property type="entry name" value="SortingNexin/PXDomain-PKLike"/>
</dbReference>
<dbReference type="GO" id="GO:0008333">
    <property type="term" value="P:endosome to lysosome transport"/>
    <property type="evidence" value="ECO:0007669"/>
    <property type="project" value="TreeGrafter"/>
</dbReference>
<dbReference type="InterPro" id="IPR011009">
    <property type="entry name" value="Kinase-like_dom_sf"/>
</dbReference>
<dbReference type="PROSITE" id="PS51082">
    <property type="entry name" value="WH2"/>
    <property type="match status" value="1"/>
</dbReference>
<dbReference type="GO" id="GO:0005769">
    <property type="term" value="C:early endosome"/>
    <property type="evidence" value="ECO:0007669"/>
    <property type="project" value="TreeGrafter"/>
</dbReference>
<dbReference type="GO" id="GO:0035091">
    <property type="term" value="F:phosphatidylinositol binding"/>
    <property type="evidence" value="ECO:0007669"/>
    <property type="project" value="InterPro"/>
</dbReference>
<dbReference type="SUPFAM" id="SSF64268">
    <property type="entry name" value="PX domain"/>
    <property type="match status" value="1"/>
</dbReference>
<dbReference type="GO" id="GO:0005886">
    <property type="term" value="C:plasma membrane"/>
    <property type="evidence" value="ECO:0007669"/>
    <property type="project" value="UniProtKB-SubCell"/>
</dbReference>
<keyword evidence="3" id="KW-1003">Cell membrane</keyword>
<dbReference type="PROSITE" id="PS50011">
    <property type="entry name" value="PROTEIN_KINASE_DOM"/>
    <property type="match status" value="1"/>
</dbReference>
<feature type="region of interest" description="Disordered" evidence="11">
    <location>
        <begin position="685"/>
        <end position="704"/>
    </location>
</feature>
<dbReference type="SMART" id="SM00312">
    <property type="entry name" value="PX"/>
    <property type="match status" value="1"/>
</dbReference>
<reference evidence="15 16" key="1">
    <citation type="submission" date="2009-03" db="EMBL/GenBank/DDBJ databases">
        <authorList>
            <person name="Warren W."/>
            <person name="Ye L."/>
            <person name="Minx P."/>
            <person name="Worley K."/>
            <person name="Gibbs R."/>
            <person name="Wilson R.K."/>
        </authorList>
    </citation>
    <scope>NUCLEOTIDE SEQUENCE [LARGE SCALE GENOMIC DNA]</scope>
</reference>
<evidence type="ECO:0000256" key="9">
    <source>
        <dbReference type="ARBA" id="ARBA00069935"/>
    </source>
</evidence>
<reference evidence="15" key="2">
    <citation type="submission" date="2025-08" db="UniProtKB">
        <authorList>
            <consortium name="Ensembl"/>
        </authorList>
    </citation>
    <scope>IDENTIFICATION</scope>
</reference>
<proteinExistence type="inferred from homology"/>
<dbReference type="Pfam" id="PF02205">
    <property type="entry name" value="WH2"/>
    <property type="match status" value="1"/>
</dbReference>
<evidence type="ECO:0000256" key="5">
    <source>
        <dbReference type="ARBA" id="ARBA00023136"/>
    </source>
</evidence>
<keyword evidence="4" id="KW-0963">Cytoplasm</keyword>
<feature type="compositionally biased region" description="Basic residues" evidence="11">
    <location>
        <begin position="583"/>
        <end position="595"/>
    </location>
</feature>
<evidence type="ECO:0000256" key="4">
    <source>
        <dbReference type="ARBA" id="ARBA00022490"/>
    </source>
</evidence>
<dbReference type="GO" id="GO:0043271">
    <property type="term" value="P:negative regulation of monoatomic ion transport"/>
    <property type="evidence" value="ECO:0007669"/>
    <property type="project" value="TreeGrafter"/>
</dbReference>
<dbReference type="InterPro" id="IPR037903">
    <property type="entry name" value="MONaKA_PX"/>
</dbReference>
<dbReference type="SUPFAM" id="SSF56112">
    <property type="entry name" value="Protein kinase-like (PK-like)"/>
    <property type="match status" value="1"/>
</dbReference>
<dbReference type="Gene3D" id="3.30.200.20">
    <property type="entry name" value="Phosphorylase Kinase, domain 1"/>
    <property type="match status" value="1"/>
</dbReference>
<comment type="subcellular location">
    <subcellularLocation>
        <location evidence="1">Cell membrane</location>
        <topology evidence="1">Peripheral membrane protein</topology>
    </subcellularLocation>
    <subcellularLocation>
        <location evidence="2">Cytoplasm</location>
    </subcellularLocation>
</comment>
<dbReference type="Ensembl" id="ENSCJAT00000125920.1">
    <property type="protein sequence ID" value="ENSCJAP00000091810.1"/>
    <property type="gene ID" value="ENSCJAG00000019744.5"/>
</dbReference>
<dbReference type="GO" id="GO:0032991">
    <property type="term" value="C:protein-containing complex"/>
    <property type="evidence" value="ECO:0007669"/>
    <property type="project" value="Ensembl"/>
</dbReference>